<dbReference type="Pfam" id="PF01959">
    <property type="entry name" value="DHQS"/>
    <property type="match status" value="1"/>
</dbReference>
<feature type="domain" description="3-dehydroquinate synthase C-terminal" evidence="4">
    <location>
        <begin position="101"/>
        <end position="158"/>
    </location>
</feature>
<proteinExistence type="predicted"/>
<accession>X1CFZ5</accession>
<name>X1CFZ5_9ZZZZ</name>
<dbReference type="InterPro" id="IPR056179">
    <property type="entry name" value="DHQS_C"/>
</dbReference>
<reference evidence="5" key="1">
    <citation type="journal article" date="2014" name="Front. Microbiol.">
        <title>High frequency of phylogenetically diverse reductive dehalogenase-homologous genes in deep subseafloor sedimentary metagenomes.</title>
        <authorList>
            <person name="Kawai M."/>
            <person name="Futagami T."/>
            <person name="Toyoda A."/>
            <person name="Takaki Y."/>
            <person name="Nishi S."/>
            <person name="Hori S."/>
            <person name="Arai W."/>
            <person name="Tsubouchi T."/>
            <person name="Morono Y."/>
            <person name="Uchiyama I."/>
            <person name="Ito T."/>
            <person name="Fujiyama A."/>
            <person name="Inagaki F."/>
            <person name="Takami H."/>
        </authorList>
    </citation>
    <scope>NUCLEOTIDE SEQUENCE</scope>
    <source>
        <strain evidence="5">Expedition CK06-06</strain>
    </source>
</reference>
<organism evidence="5">
    <name type="scientific">marine sediment metagenome</name>
    <dbReference type="NCBI Taxonomy" id="412755"/>
    <lineage>
        <taxon>unclassified sequences</taxon>
        <taxon>metagenomes</taxon>
        <taxon>ecological metagenomes</taxon>
    </lineage>
</organism>
<dbReference type="GO" id="GO:0009073">
    <property type="term" value="P:aromatic amino acid family biosynthetic process"/>
    <property type="evidence" value="ECO:0007669"/>
    <property type="project" value="UniProtKB-KW"/>
</dbReference>
<dbReference type="PANTHER" id="PTHR33563">
    <property type="match status" value="1"/>
</dbReference>
<evidence type="ECO:0000259" key="4">
    <source>
        <dbReference type="Pfam" id="PF26558"/>
    </source>
</evidence>
<keyword evidence="2" id="KW-0057">Aromatic amino acid biosynthesis</keyword>
<evidence type="ECO:0000259" key="3">
    <source>
        <dbReference type="Pfam" id="PF01959"/>
    </source>
</evidence>
<evidence type="ECO:0000313" key="5">
    <source>
        <dbReference type="EMBL" id="GAH07231.1"/>
    </source>
</evidence>
<feature type="domain" description="3-dehydroquinate synthase N-terminal" evidence="3">
    <location>
        <begin position="2"/>
        <end position="89"/>
    </location>
</feature>
<dbReference type="GO" id="GO:0008652">
    <property type="term" value="P:amino acid biosynthetic process"/>
    <property type="evidence" value="ECO:0007669"/>
    <property type="project" value="UniProtKB-KW"/>
</dbReference>
<dbReference type="GO" id="GO:0016491">
    <property type="term" value="F:oxidoreductase activity"/>
    <property type="evidence" value="ECO:0007669"/>
    <property type="project" value="InterPro"/>
</dbReference>
<comment type="caution">
    <text evidence="5">The sequence shown here is derived from an EMBL/GenBank/DDBJ whole genome shotgun (WGS) entry which is preliminary data.</text>
</comment>
<evidence type="ECO:0000256" key="1">
    <source>
        <dbReference type="ARBA" id="ARBA00022605"/>
    </source>
</evidence>
<dbReference type="InterPro" id="IPR002812">
    <property type="entry name" value="DHQS"/>
</dbReference>
<keyword evidence="1" id="KW-0028">Amino-acid biosynthesis</keyword>
<dbReference type="Pfam" id="PF26558">
    <property type="entry name" value="DHQS_2nd"/>
    <property type="match status" value="1"/>
</dbReference>
<feature type="non-terminal residue" evidence="5">
    <location>
        <position position="158"/>
    </location>
</feature>
<dbReference type="EMBL" id="BART01033417">
    <property type="protein sequence ID" value="GAH07231.1"/>
    <property type="molecule type" value="Genomic_DNA"/>
</dbReference>
<gene>
    <name evidence="5" type="ORF">S01H4_57438</name>
</gene>
<dbReference type="AlphaFoldDB" id="X1CFZ5"/>
<dbReference type="GO" id="GO:0003856">
    <property type="term" value="F:3-dehydroquinate synthase activity"/>
    <property type="evidence" value="ECO:0007669"/>
    <property type="project" value="InterPro"/>
</dbReference>
<evidence type="ECO:0000256" key="2">
    <source>
        <dbReference type="ARBA" id="ARBA00023141"/>
    </source>
</evidence>
<protein>
    <recommendedName>
        <fullName evidence="6">3-dehydroquinate synthase II</fullName>
    </recommendedName>
</protein>
<evidence type="ECO:0008006" key="6">
    <source>
        <dbReference type="Google" id="ProtNLM"/>
    </source>
</evidence>
<dbReference type="InterPro" id="IPR030960">
    <property type="entry name" value="DHQS/DOIS_N"/>
</dbReference>
<sequence length="158" mass="17637">MELKTKDDELKVVDLAKKGLNFIIVQAKDWKIIPFENLIARLHSIDTELIAQVDTIKEAEVMFKTLEIGVDGVVFTPKNSDEILSLKRLIQTSTQIEITKAKILNIKEIPDGSRVCVDTTTLLHSGEGMLVGSTAKGFVLVHAELFETQFVASRPFRV</sequence>
<dbReference type="PANTHER" id="PTHR33563:SF1">
    <property type="entry name" value="3-DEHYDROQUINATE SYNTHASE"/>
    <property type="match status" value="1"/>
</dbReference>